<dbReference type="AlphaFoldDB" id="A0A3D5Q9K4"/>
<dbReference type="PANTHER" id="PTHR35011">
    <property type="entry name" value="2,3-DIKETO-L-GULONATE TRAP TRANSPORTER SMALL PERMEASE PROTEIN YIAM"/>
    <property type="match status" value="1"/>
</dbReference>
<evidence type="ECO:0000256" key="8">
    <source>
        <dbReference type="ARBA" id="ARBA00038436"/>
    </source>
</evidence>
<feature type="transmembrane region" description="Helical" evidence="9">
    <location>
        <begin position="90"/>
        <end position="116"/>
    </location>
</feature>
<keyword evidence="5 9" id="KW-0812">Transmembrane</keyword>
<comment type="subcellular location">
    <subcellularLocation>
        <location evidence="1">Cell inner membrane</location>
        <topology evidence="1">Multi-pass membrane protein</topology>
    </subcellularLocation>
</comment>
<feature type="transmembrane region" description="Helical" evidence="9">
    <location>
        <begin position="53"/>
        <end position="69"/>
    </location>
</feature>
<feature type="transmembrane region" description="Helical" evidence="9">
    <location>
        <begin position="12"/>
        <end position="33"/>
    </location>
</feature>
<evidence type="ECO:0000256" key="9">
    <source>
        <dbReference type="SAM" id="Phobius"/>
    </source>
</evidence>
<proteinExistence type="inferred from homology"/>
<evidence type="ECO:0000256" key="4">
    <source>
        <dbReference type="ARBA" id="ARBA00022519"/>
    </source>
</evidence>
<comment type="similarity">
    <text evidence="8">Belongs to the TRAP transporter small permease family.</text>
</comment>
<dbReference type="Proteomes" id="UP000262325">
    <property type="component" value="Unassembled WGS sequence"/>
</dbReference>
<evidence type="ECO:0000256" key="6">
    <source>
        <dbReference type="ARBA" id="ARBA00022989"/>
    </source>
</evidence>
<keyword evidence="2" id="KW-0813">Transport</keyword>
<keyword evidence="6 9" id="KW-1133">Transmembrane helix</keyword>
<keyword evidence="4" id="KW-0997">Cell inner membrane</keyword>
<name>A0A3D5Q9K4_FLESI</name>
<gene>
    <name evidence="11" type="ORF">DHM44_01595</name>
</gene>
<evidence type="ECO:0000256" key="1">
    <source>
        <dbReference type="ARBA" id="ARBA00004429"/>
    </source>
</evidence>
<accession>A0A3D5Q9K4</accession>
<evidence type="ECO:0000313" key="12">
    <source>
        <dbReference type="Proteomes" id="UP000262325"/>
    </source>
</evidence>
<feature type="domain" description="Tripartite ATP-independent periplasmic transporters DctQ component" evidence="10">
    <location>
        <begin position="27"/>
        <end position="158"/>
    </location>
</feature>
<evidence type="ECO:0000256" key="2">
    <source>
        <dbReference type="ARBA" id="ARBA00022448"/>
    </source>
</evidence>
<keyword evidence="7 9" id="KW-0472">Membrane</keyword>
<reference evidence="11 12" key="1">
    <citation type="journal article" date="2018" name="Nat. Biotechnol.">
        <title>A standardized bacterial taxonomy based on genome phylogeny substantially revises the tree of life.</title>
        <authorList>
            <person name="Parks D.H."/>
            <person name="Chuvochina M."/>
            <person name="Waite D.W."/>
            <person name="Rinke C."/>
            <person name="Skarshewski A."/>
            <person name="Chaumeil P.A."/>
            <person name="Hugenholtz P."/>
        </authorList>
    </citation>
    <scope>NUCLEOTIDE SEQUENCE [LARGE SCALE GENOMIC DNA]</scope>
    <source>
        <strain evidence="11">UBA8672</strain>
    </source>
</reference>
<dbReference type="PANTHER" id="PTHR35011:SF4">
    <property type="entry name" value="SLL1102 PROTEIN"/>
    <property type="match status" value="1"/>
</dbReference>
<dbReference type="RefSeq" id="WP_273265444.1">
    <property type="nucleotide sequence ID" value="NZ_JAAZVV010000022.1"/>
</dbReference>
<dbReference type="InterPro" id="IPR007387">
    <property type="entry name" value="TRAP_DctQ"/>
</dbReference>
<sequence>MLIKIESFFNKISKFLGYLTAFATVLMVINVFVDAMGRYLFDWGSVGLQEMEWHLLSVVILLGIPYALMEEGHVRVDVIYDRLGHRKRAVINIIGTIIFIMTFSLLIATGSISFVIESFVSGETSNDPGGLPYRWIVKSLIPFSFFLLTFMSLGYIIKNINLFRHGDGFQETHEDDIQEIL</sequence>
<protein>
    <submittedName>
        <fullName evidence="11">C4-dicarboxylate ABC transporter permease</fullName>
    </submittedName>
</protein>
<evidence type="ECO:0000313" key="11">
    <source>
        <dbReference type="EMBL" id="HCW92354.1"/>
    </source>
</evidence>
<organism evidence="11 12">
    <name type="scientific">Flexistipes sinusarabici</name>
    <dbReference type="NCBI Taxonomy" id="2352"/>
    <lineage>
        <taxon>Bacteria</taxon>
        <taxon>Pseudomonadati</taxon>
        <taxon>Deferribacterota</taxon>
        <taxon>Deferribacteres</taxon>
        <taxon>Deferribacterales</taxon>
        <taxon>Flexistipitaceae</taxon>
        <taxon>Flexistipes</taxon>
    </lineage>
</organism>
<feature type="transmembrane region" description="Helical" evidence="9">
    <location>
        <begin position="136"/>
        <end position="157"/>
    </location>
</feature>
<evidence type="ECO:0000256" key="7">
    <source>
        <dbReference type="ARBA" id="ARBA00023136"/>
    </source>
</evidence>
<evidence type="ECO:0000256" key="3">
    <source>
        <dbReference type="ARBA" id="ARBA00022475"/>
    </source>
</evidence>
<evidence type="ECO:0000259" key="10">
    <source>
        <dbReference type="Pfam" id="PF04290"/>
    </source>
</evidence>
<comment type="caution">
    <text evidence="11">The sequence shown here is derived from an EMBL/GenBank/DDBJ whole genome shotgun (WGS) entry which is preliminary data.</text>
</comment>
<keyword evidence="3" id="KW-1003">Cell membrane</keyword>
<evidence type="ECO:0000256" key="5">
    <source>
        <dbReference type="ARBA" id="ARBA00022692"/>
    </source>
</evidence>
<dbReference type="Pfam" id="PF04290">
    <property type="entry name" value="DctQ"/>
    <property type="match status" value="1"/>
</dbReference>
<dbReference type="InterPro" id="IPR055348">
    <property type="entry name" value="DctQ"/>
</dbReference>
<dbReference type="EMBL" id="DPPF01000033">
    <property type="protein sequence ID" value="HCW92354.1"/>
    <property type="molecule type" value="Genomic_DNA"/>
</dbReference>
<dbReference type="GO" id="GO:0005886">
    <property type="term" value="C:plasma membrane"/>
    <property type="evidence" value="ECO:0007669"/>
    <property type="project" value="UniProtKB-SubCell"/>
</dbReference>